<dbReference type="eggNOG" id="arCOG10180">
    <property type="taxonomic scope" value="Archaea"/>
</dbReference>
<gene>
    <name evidence="4" type="ORF">C451_14680</name>
</gene>
<evidence type="ECO:0000313" key="5">
    <source>
        <dbReference type="Proteomes" id="UP000011680"/>
    </source>
</evidence>
<feature type="transmembrane region" description="Helical" evidence="2">
    <location>
        <begin position="382"/>
        <end position="402"/>
    </location>
</feature>
<dbReference type="PATRIC" id="fig|1227457.3.peg.2824"/>
<name>M0N353_9EURY</name>
<feature type="domain" description="DUF7282" evidence="3">
    <location>
        <begin position="64"/>
        <end position="174"/>
    </location>
</feature>
<organism evidence="4 5">
    <name type="scientific">Halococcus thailandensis JCM 13552</name>
    <dbReference type="NCBI Taxonomy" id="1227457"/>
    <lineage>
        <taxon>Archaea</taxon>
        <taxon>Methanobacteriati</taxon>
        <taxon>Methanobacteriota</taxon>
        <taxon>Stenosarchaea group</taxon>
        <taxon>Halobacteria</taxon>
        <taxon>Halobacteriales</taxon>
        <taxon>Halococcaceae</taxon>
        <taxon>Halococcus</taxon>
    </lineage>
</organism>
<keyword evidence="5" id="KW-1185">Reference proteome</keyword>
<reference evidence="4 5" key="1">
    <citation type="journal article" date="2014" name="PLoS Genet.">
        <title>Phylogenetically driven sequencing of extremely halophilic archaea reveals strategies for static and dynamic osmo-response.</title>
        <authorList>
            <person name="Becker E.A."/>
            <person name="Seitzer P.M."/>
            <person name="Tritt A."/>
            <person name="Larsen D."/>
            <person name="Krusor M."/>
            <person name="Yao A.I."/>
            <person name="Wu D."/>
            <person name="Madern D."/>
            <person name="Eisen J.A."/>
            <person name="Darling A.E."/>
            <person name="Facciotti M.T."/>
        </authorList>
    </citation>
    <scope>NUCLEOTIDE SEQUENCE [LARGE SCALE GENOMIC DNA]</scope>
    <source>
        <strain evidence="4 5">JCM 13552</strain>
    </source>
</reference>
<protein>
    <recommendedName>
        <fullName evidence="3">DUF7282 domain-containing protein</fullName>
    </recommendedName>
</protein>
<sequence length="546" mass="58038">MFKRHNRVVLVAVVVCLSAGIVSLPALDPVGDVDATTGDIRQFQQNGTGVATGSQNDSTVSNVSVTLDNQTTTGTTARIRSVTLPEPGFVTIHNRSYRSTGNESGTSIVGVSSSLAAGQHENVTVVFRRLLEANQTLTAVVHRDGNGNGNFDYASANGFVDTAFGVDGTPVSDSGVATIQRLPRSGVGNAFDDRPASPSVTIENQTAINDRITVDSVRLPTYSWIVVHNSSYDVSSPSTVTIIGRSQRVRIGTFRNSTIELYDIPGRDFDRHRLNESQQLYVSLYRDTNRNGEFDFRNLSHGTDTPYLNESGVPLVTSVRVDNTATPGNETTMLSPERPPTTAVLESTSANGVGQRATTDRSGGEAGASGDDPGAGGGSGSLVGLFAIGGIVAVLAVGWVVAAGRSRSADDSDVSALQQELARIRMAVSRYEVDMRAYGIPAEWRTLEIELSADDSAERRSAVEALAAIDGLDLTAMDGEIPDDADGGFTHRSMTLSLPRETVERAEDAAAEGDERSQEVIATLRRVLSAYYPDAVRATRDTYGDA</sequence>
<feature type="domain" description="DUF7282" evidence="3">
    <location>
        <begin position="198"/>
        <end position="321"/>
    </location>
</feature>
<dbReference type="EMBL" id="AOMF01000165">
    <property type="protein sequence ID" value="EMA51519.1"/>
    <property type="molecule type" value="Genomic_DNA"/>
</dbReference>
<proteinExistence type="predicted"/>
<feature type="region of interest" description="Disordered" evidence="1">
    <location>
        <begin position="323"/>
        <end position="375"/>
    </location>
</feature>
<evidence type="ECO:0000256" key="1">
    <source>
        <dbReference type="SAM" id="MobiDB-lite"/>
    </source>
</evidence>
<keyword evidence="2" id="KW-1133">Transmembrane helix</keyword>
<evidence type="ECO:0000256" key="2">
    <source>
        <dbReference type="SAM" id="Phobius"/>
    </source>
</evidence>
<feature type="compositionally biased region" description="Polar residues" evidence="1">
    <location>
        <begin position="323"/>
        <end position="334"/>
    </location>
</feature>
<keyword evidence="2" id="KW-0472">Membrane</keyword>
<dbReference type="AlphaFoldDB" id="M0N353"/>
<evidence type="ECO:0000259" key="3">
    <source>
        <dbReference type="Pfam" id="PF23951"/>
    </source>
</evidence>
<dbReference type="Pfam" id="PF23951">
    <property type="entry name" value="DUF7282"/>
    <property type="match status" value="2"/>
</dbReference>
<evidence type="ECO:0000313" key="4">
    <source>
        <dbReference type="EMBL" id="EMA51519.1"/>
    </source>
</evidence>
<dbReference type="InterPro" id="IPR055706">
    <property type="entry name" value="Slg1/2_DUF7282"/>
</dbReference>
<keyword evidence="2" id="KW-0812">Transmembrane</keyword>
<dbReference type="Proteomes" id="UP000011680">
    <property type="component" value="Unassembled WGS sequence"/>
</dbReference>
<comment type="caution">
    <text evidence="4">The sequence shown here is derived from an EMBL/GenBank/DDBJ whole genome shotgun (WGS) entry which is preliminary data.</text>
</comment>
<dbReference type="RefSeq" id="WP_007741643.1">
    <property type="nucleotide sequence ID" value="NZ_AOMF01000165.1"/>
</dbReference>
<accession>M0N353</accession>